<sequence length="93" mass="10514">MFILTIVMAFFILVVLTLAIYLLRHLDKPFLSFSPAENPELRVLMKVTAYLLIAVCLLGVILLLFQDTHLQLITLLLASFITAFFAVRVSMLS</sequence>
<dbReference type="EMBL" id="JBHTOP010000005">
    <property type="protein sequence ID" value="MFD1671103.1"/>
    <property type="molecule type" value="Genomic_DNA"/>
</dbReference>
<keyword evidence="1" id="KW-0812">Transmembrane</keyword>
<keyword evidence="3" id="KW-1185">Reference proteome</keyword>
<feature type="transmembrane region" description="Helical" evidence="1">
    <location>
        <begin position="6"/>
        <end position="23"/>
    </location>
</feature>
<evidence type="ECO:0008006" key="4">
    <source>
        <dbReference type="Google" id="ProtNLM"/>
    </source>
</evidence>
<evidence type="ECO:0000313" key="2">
    <source>
        <dbReference type="EMBL" id="MFD1671103.1"/>
    </source>
</evidence>
<dbReference type="RefSeq" id="WP_125714301.1">
    <property type="nucleotide sequence ID" value="NZ_JBHTOP010000005.1"/>
</dbReference>
<evidence type="ECO:0000313" key="3">
    <source>
        <dbReference type="Proteomes" id="UP001597267"/>
    </source>
</evidence>
<keyword evidence="1" id="KW-0472">Membrane</keyword>
<keyword evidence="1" id="KW-1133">Transmembrane helix</keyword>
<name>A0ABW4J624_9LACO</name>
<proteinExistence type="predicted"/>
<dbReference type="Proteomes" id="UP001597267">
    <property type="component" value="Unassembled WGS sequence"/>
</dbReference>
<accession>A0ABW4J624</accession>
<gene>
    <name evidence="2" type="ORF">ACFQ5M_03210</name>
</gene>
<comment type="caution">
    <text evidence="2">The sequence shown here is derived from an EMBL/GenBank/DDBJ whole genome shotgun (WGS) entry which is preliminary data.</text>
</comment>
<feature type="transmembrane region" description="Helical" evidence="1">
    <location>
        <begin position="43"/>
        <end position="65"/>
    </location>
</feature>
<feature type="transmembrane region" description="Helical" evidence="1">
    <location>
        <begin position="71"/>
        <end position="91"/>
    </location>
</feature>
<protein>
    <recommendedName>
        <fullName evidence="4">Integral membrane protein</fullName>
    </recommendedName>
</protein>
<reference evidence="3" key="1">
    <citation type="journal article" date="2019" name="Int. J. Syst. Evol. Microbiol.">
        <title>The Global Catalogue of Microorganisms (GCM) 10K type strain sequencing project: providing services to taxonomists for standard genome sequencing and annotation.</title>
        <authorList>
            <consortium name="The Broad Institute Genomics Platform"/>
            <consortium name="The Broad Institute Genome Sequencing Center for Infectious Disease"/>
            <person name="Wu L."/>
            <person name="Ma J."/>
        </authorList>
    </citation>
    <scope>NUCLEOTIDE SEQUENCE [LARGE SCALE GENOMIC DNA]</scope>
    <source>
        <strain evidence="3">CCM 8896</strain>
    </source>
</reference>
<organism evidence="2 3">
    <name type="scientific">Agrilactobacillus yilanensis</name>
    <dbReference type="NCBI Taxonomy" id="2485997"/>
    <lineage>
        <taxon>Bacteria</taxon>
        <taxon>Bacillati</taxon>
        <taxon>Bacillota</taxon>
        <taxon>Bacilli</taxon>
        <taxon>Lactobacillales</taxon>
        <taxon>Lactobacillaceae</taxon>
        <taxon>Agrilactobacillus</taxon>
    </lineage>
</organism>
<evidence type="ECO:0000256" key="1">
    <source>
        <dbReference type="SAM" id="Phobius"/>
    </source>
</evidence>